<feature type="chain" id="PRO_5003033956" evidence="9">
    <location>
        <begin position="21"/>
        <end position="788"/>
    </location>
</feature>
<dbReference type="SMART" id="SM00089">
    <property type="entry name" value="PKD"/>
    <property type="match status" value="1"/>
</dbReference>
<evidence type="ECO:0000256" key="1">
    <source>
        <dbReference type="ARBA" id="ARBA00008721"/>
    </source>
</evidence>
<dbReference type="HOGENOM" id="CLU_355971_0_0_10"/>
<evidence type="ECO:0000313" key="12">
    <source>
        <dbReference type="Proteomes" id="UP000002028"/>
    </source>
</evidence>
<comment type="similarity">
    <text evidence="1">Belongs to the peptidase M43B family.</text>
</comment>
<dbReference type="NCBIfam" id="TIGR04183">
    <property type="entry name" value="Por_Secre_tail"/>
    <property type="match status" value="1"/>
</dbReference>
<feature type="domain" description="PKD" evidence="10">
    <location>
        <begin position="352"/>
        <end position="438"/>
    </location>
</feature>
<dbReference type="RefSeq" id="WP_012928713.1">
    <property type="nucleotide sequence ID" value="NC_013730.1"/>
</dbReference>
<dbReference type="InterPro" id="IPR035986">
    <property type="entry name" value="PKD_dom_sf"/>
</dbReference>
<protein>
    <submittedName>
        <fullName evidence="11">PKD domain containing protein</fullName>
    </submittedName>
</protein>
<dbReference type="PROSITE" id="PS50093">
    <property type="entry name" value="PKD"/>
    <property type="match status" value="1"/>
</dbReference>
<dbReference type="Pfam" id="PF05572">
    <property type="entry name" value="Peptidase_M43"/>
    <property type="match status" value="1"/>
</dbReference>
<evidence type="ECO:0000256" key="8">
    <source>
        <dbReference type="ARBA" id="ARBA00023157"/>
    </source>
</evidence>
<keyword evidence="7" id="KW-0482">Metalloprotease</keyword>
<evidence type="ECO:0000256" key="7">
    <source>
        <dbReference type="ARBA" id="ARBA00023049"/>
    </source>
</evidence>
<dbReference type="SUPFAM" id="SSF55486">
    <property type="entry name" value="Metalloproteases ('zincins'), catalytic domain"/>
    <property type="match status" value="1"/>
</dbReference>
<evidence type="ECO:0000256" key="6">
    <source>
        <dbReference type="ARBA" id="ARBA00022833"/>
    </source>
</evidence>
<dbReference type="CDD" id="cd04275">
    <property type="entry name" value="ZnMc_pappalysin_like"/>
    <property type="match status" value="1"/>
</dbReference>
<dbReference type="InterPro" id="IPR022409">
    <property type="entry name" value="PKD/Chitinase_dom"/>
</dbReference>
<evidence type="ECO:0000256" key="9">
    <source>
        <dbReference type="SAM" id="SignalP"/>
    </source>
</evidence>
<sequence>MFRLLLSLSLLVLLTSGVRAQTAQQCATMEMDSLLRARHPELGTLNDFERALQRKMVEIKKQMASGRVGLATVITIPVVIHVVHNGEAVGSGRNISRAQVQAQLTTLNEDFRRKAGTRGFNDNPLGADIEIEFCPAIVNPQGQSMAEPGIDRYNGNRANWNRNDIEGILKPSSYWNPDKYYNIWVVDLNDAVAGGGQLLGYAQFPSQSNLPGIPSEGPASTDGVVIDYRSFGNVEKGTFPTMRDTYNLGRTLSHETGHWFGLRHIWGDANCGDDFCADTPPQASESRGCPVGRVSCGSTNMVQNYMDYSNDACMNIFTLNQKDRIRAVMALSPRRVSLLSSNVCGTLVAVRPVSNFRADNQQVLLGGQIKFNDLSDGFPTSWSWTFEGGTPSTSTEQNPVVTYTQPGKFKVTLVTSNAIGQSDPVTRTEYIEVLNQGLCNTVKNFDGTPTVLREVGGTGYVAGQNSRRSKAVSEFFANKLGYTNLAGASLKFGVAKAARGASTESVVTVTVWNGRGFQGGPGAVLGEKDVPLRTILDDVANNRPTTVTFDKNVPVSGLGFHVGVTFPYATGDTIAVFTTKNGESLAATSWRQNQQGNWLRYADSLGLNVAHNIVANVGQKPSVQIAASSLFISPGETVTLNARGAGIYNWVGTGLNTTLGPQVLASPTQTTSYTVTGSGLDLCSTTAVVTINVRAGTVTANTPLAEQALQVTPNPSDGQMMVLFSGPQRGTLTLGVRNLTGVELSRQNHQKTADLFQQTLDIKTAPPGVYFIEVRIGEQVFRRRIVKQ</sequence>
<evidence type="ECO:0000256" key="4">
    <source>
        <dbReference type="ARBA" id="ARBA00022729"/>
    </source>
</evidence>
<dbReference type="InterPro" id="IPR008754">
    <property type="entry name" value="Peptidase_M43"/>
</dbReference>
<evidence type="ECO:0000256" key="2">
    <source>
        <dbReference type="ARBA" id="ARBA00022670"/>
    </source>
</evidence>
<accession>D2QKN7</accession>
<dbReference type="InterPro" id="IPR026444">
    <property type="entry name" value="Secre_tail"/>
</dbReference>
<dbReference type="GO" id="GO:0006508">
    <property type="term" value="P:proteolysis"/>
    <property type="evidence" value="ECO:0007669"/>
    <property type="project" value="UniProtKB-KW"/>
</dbReference>
<dbReference type="Gene3D" id="3.40.390.10">
    <property type="entry name" value="Collagenase (Catalytic Domain)"/>
    <property type="match status" value="1"/>
</dbReference>
<dbReference type="PANTHER" id="PTHR47466:SF1">
    <property type="entry name" value="METALLOPROTEASE MEP1 (AFU_ORTHOLOGUE AFUA_1G07730)-RELATED"/>
    <property type="match status" value="1"/>
</dbReference>
<dbReference type="EMBL" id="CP001769">
    <property type="protein sequence ID" value="ADB40203.1"/>
    <property type="molecule type" value="Genomic_DNA"/>
</dbReference>
<organism evidence="11 12">
    <name type="scientific">Spirosoma linguale (strain ATCC 33905 / DSM 74 / LMG 10896 / Claus 1)</name>
    <dbReference type="NCBI Taxonomy" id="504472"/>
    <lineage>
        <taxon>Bacteria</taxon>
        <taxon>Pseudomonadati</taxon>
        <taxon>Bacteroidota</taxon>
        <taxon>Cytophagia</taxon>
        <taxon>Cytophagales</taxon>
        <taxon>Cytophagaceae</taxon>
        <taxon>Spirosoma</taxon>
    </lineage>
</organism>
<dbReference type="GO" id="GO:0008237">
    <property type="term" value="F:metallopeptidase activity"/>
    <property type="evidence" value="ECO:0007669"/>
    <property type="project" value="UniProtKB-KW"/>
</dbReference>
<dbReference type="GO" id="GO:0046872">
    <property type="term" value="F:metal ion binding"/>
    <property type="evidence" value="ECO:0007669"/>
    <property type="project" value="UniProtKB-KW"/>
</dbReference>
<dbReference type="Pfam" id="PF18962">
    <property type="entry name" value="Por_Secre_tail"/>
    <property type="match status" value="1"/>
</dbReference>
<evidence type="ECO:0000256" key="3">
    <source>
        <dbReference type="ARBA" id="ARBA00022723"/>
    </source>
</evidence>
<dbReference type="eggNOG" id="COG3291">
    <property type="taxonomic scope" value="Bacteria"/>
</dbReference>
<dbReference type="Gene3D" id="2.60.40.10">
    <property type="entry name" value="Immunoglobulins"/>
    <property type="match status" value="1"/>
</dbReference>
<gene>
    <name evidence="11" type="ordered locus">Slin_4218</name>
</gene>
<keyword evidence="2" id="KW-0645">Protease</keyword>
<dbReference type="InterPro" id="IPR000601">
    <property type="entry name" value="PKD_dom"/>
</dbReference>
<dbReference type="Proteomes" id="UP000002028">
    <property type="component" value="Chromosome"/>
</dbReference>
<feature type="signal peptide" evidence="9">
    <location>
        <begin position="1"/>
        <end position="20"/>
    </location>
</feature>
<dbReference type="PANTHER" id="PTHR47466">
    <property type="match status" value="1"/>
</dbReference>
<keyword evidence="5" id="KW-0378">Hydrolase</keyword>
<reference evidence="11 12" key="1">
    <citation type="journal article" date="2010" name="Stand. Genomic Sci.">
        <title>Complete genome sequence of Spirosoma linguale type strain (1).</title>
        <authorList>
            <person name="Lail K."/>
            <person name="Sikorski J."/>
            <person name="Saunders E."/>
            <person name="Lapidus A."/>
            <person name="Glavina Del Rio T."/>
            <person name="Copeland A."/>
            <person name="Tice H."/>
            <person name="Cheng J.-F."/>
            <person name="Lucas S."/>
            <person name="Nolan M."/>
            <person name="Bruce D."/>
            <person name="Goodwin L."/>
            <person name="Pitluck S."/>
            <person name="Ivanova N."/>
            <person name="Mavromatis K."/>
            <person name="Ovchinnikova G."/>
            <person name="Pati A."/>
            <person name="Chen A."/>
            <person name="Palaniappan K."/>
            <person name="Land M."/>
            <person name="Hauser L."/>
            <person name="Chang Y.-J."/>
            <person name="Jeffries C.D."/>
            <person name="Chain P."/>
            <person name="Brettin T."/>
            <person name="Detter J.C."/>
            <person name="Schuetze A."/>
            <person name="Rohde M."/>
            <person name="Tindall B.J."/>
            <person name="Goeker M."/>
            <person name="Bristow J."/>
            <person name="Eisen J.A."/>
            <person name="Markowitz V."/>
            <person name="Hugenholtz P."/>
            <person name="Kyrpides N.C."/>
            <person name="Klenk H.-P."/>
            <person name="Chen F."/>
        </authorList>
    </citation>
    <scope>NUCLEOTIDE SEQUENCE [LARGE SCALE GENOMIC DNA]</scope>
    <source>
        <strain evidence="12">ATCC 33905 / DSM 74 / LMG 10896 / Claus 1</strain>
    </source>
</reference>
<dbReference type="SUPFAM" id="SSF49299">
    <property type="entry name" value="PKD domain"/>
    <property type="match status" value="1"/>
</dbReference>
<name>D2QKN7_SPILD</name>
<evidence type="ECO:0000256" key="5">
    <source>
        <dbReference type="ARBA" id="ARBA00022801"/>
    </source>
</evidence>
<keyword evidence="4 9" id="KW-0732">Signal</keyword>
<dbReference type="CDD" id="cd00146">
    <property type="entry name" value="PKD"/>
    <property type="match status" value="1"/>
</dbReference>
<dbReference type="InterPro" id="IPR024079">
    <property type="entry name" value="MetalloPept_cat_dom_sf"/>
</dbReference>
<keyword evidence="6" id="KW-0862">Zinc</keyword>
<evidence type="ECO:0000259" key="10">
    <source>
        <dbReference type="PROSITE" id="PS50093"/>
    </source>
</evidence>
<dbReference type="STRING" id="504472.Slin_4218"/>
<keyword evidence="3" id="KW-0479">Metal-binding</keyword>
<dbReference type="AlphaFoldDB" id="D2QKN7"/>
<dbReference type="KEGG" id="sli:Slin_4218"/>
<dbReference type="InterPro" id="IPR013783">
    <property type="entry name" value="Ig-like_fold"/>
</dbReference>
<keyword evidence="8" id="KW-1015">Disulfide bond</keyword>
<evidence type="ECO:0000313" key="11">
    <source>
        <dbReference type="EMBL" id="ADB40203.1"/>
    </source>
</evidence>
<keyword evidence="12" id="KW-1185">Reference proteome</keyword>
<dbReference type="Pfam" id="PF00801">
    <property type="entry name" value="PKD"/>
    <property type="match status" value="1"/>
</dbReference>
<proteinExistence type="inferred from homology"/>